<dbReference type="PANTHER" id="PTHR36932">
    <property type="entry name" value="CAPSULAR POLYSACCHARIDE BIOSYNTHESIS PROTEIN"/>
    <property type="match status" value="1"/>
</dbReference>
<evidence type="ECO:0000313" key="2">
    <source>
        <dbReference type="Proteomes" id="UP000030451"/>
    </source>
</evidence>
<dbReference type="OrthoDB" id="580775at2"/>
<name>A0A0A5HX34_PHOS4</name>
<dbReference type="RefSeq" id="WP_038188283.1">
    <property type="nucleotide sequence ID" value="NZ_JRWP01000004.1"/>
</dbReference>
<sequence>MYTNKIYVNLPVILQNIYVSVFSLVKKLLRDSKRAKYLEEELKSHERNSAILEKYSAGRLKSTLLNAVNNTSFYKACGAELSQFPTIDKSVIKNGYESLRNTRYRGFEINGETSGTTGTPLKIKQTKESVEFERAFANRQRRWAGFEKGDRRAWLRGDMIVPIKQSKAPFWRYSYFENMILLSSYHMTRQALPMYIDAMVEYGVDVIQAYPSSVLTLARYLKENKTYYPGRVKSVLTSSESLSKEDKALIEERFKCTVFDWYGLFERVAAIASCEEGNYHILTDYSYVELLPAGKLDDGRKRAEIVGTNFNNSLYPLIRYKTGDHVILSEQNSCPCGRVYPVIDEIEGRVGDYLVAENGQKIHILNHIPKGVTGLLATQFVQNELNKVTILAVVNIEDFTEKQKARLINNAIEKLGNGVSISVKIVDSIPRTRNGKVRQAICNVKVRND</sequence>
<accession>A0A0A5HX34</accession>
<protein>
    <submittedName>
        <fullName evidence="1">Capsule biosynthesis protein CapK</fullName>
    </submittedName>
</protein>
<dbReference type="SUPFAM" id="SSF56801">
    <property type="entry name" value="Acetyl-CoA synthetase-like"/>
    <property type="match status" value="1"/>
</dbReference>
<reference evidence="1 2" key="1">
    <citation type="submission" date="2014-10" db="EMBL/GenBank/DDBJ databases">
        <title>Genome sequencing of Vibrio sinaloensis T08.</title>
        <authorList>
            <person name="Chan K.-G."/>
            <person name="Mohamad N.I."/>
        </authorList>
    </citation>
    <scope>NUCLEOTIDE SEQUENCE [LARGE SCALE GENOMIC DNA]</scope>
    <source>
        <strain evidence="1 2">T08</strain>
    </source>
</reference>
<organism evidence="1 2">
    <name type="scientific">Photobacterium sp. (strain ATCC 43367)</name>
    <dbReference type="NCBI Taxonomy" id="379097"/>
    <lineage>
        <taxon>Bacteria</taxon>
        <taxon>Pseudomonadati</taxon>
        <taxon>Pseudomonadota</taxon>
        <taxon>Gammaproteobacteria</taxon>
        <taxon>Vibrionales</taxon>
        <taxon>Vibrionaceae</taxon>
        <taxon>Vibrio</taxon>
        <taxon>Vibrio oreintalis group</taxon>
    </lineage>
</organism>
<dbReference type="Proteomes" id="UP000030451">
    <property type="component" value="Unassembled WGS sequence"/>
</dbReference>
<proteinExistence type="predicted"/>
<dbReference type="AlphaFoldDB" id="A0A0A5HX34"/>
<dbReference type="Gene3D" id="3.40.50.12780">
    <property type="entry name" value="N-terminal domain of ligase-like"/>
    <property type="match status" value="1"/>
</dbReference>
<dbReference type="InterPro" id="IPR053158">
    <property type="entry name" value="CapK_Type1_Caps_Biosynth"/>
</dbReference>
<gene>
    <name evidence="1" type="ORF">NM06_04150</name>
</gene>
<comment type="caution">
    <text evidence="1">The sequence shown here is derived from an EMBL/GenBank/DDBJ whole genome shotgun (WGS) entry which is preliminary data.</text>
</comment>
<dbReference type="InterPro" id="IPR042099">
    <property type="entry name" value="ANL_N_sf"/>
</dbReference>
<dbReference type="PANTHER" id="PTHR36932:SF1">
    <property type="entry name" value="CAPSULAR POLYSACCHARIDE BIOSYNTHESIS PROTEIN"/>
    <property type="match status" value="1"/>
</dbReference>
<evidence type="ECO:0000313" key="1">
    <source>
        <dbReference type="EMBL" id="KGY10117.1"/>
    </source>
</evidence>
<dbReference type="EMBL" id="JRWP01000004">
    <property type="protein sequence ID" value="KGY10117.1"/>
    <property type="molecule type" value="Genomic_DNA"/>
</dbReference>